<dbReference type="Proteomes" id="UP001597475">
    <property type="component" value="Unassembled WGS sequence"/>
</dbReference>
<accession>A0ABW5P6M2</accession>
<dbReference type="RefSeq" id="WP_386845934.1">
    <property type="nucleotide sequence ID" value="NZ_JBHUMK010000049.1"/>
</dbReference>
<evidence type="ECO:0000313" key="2">
    <source>
        <dbReference type="Proteomes" id="UP001597475"/>
    </source>
</evidence>
<gene>
    <name evidence="1" type="ORF">ACFSR9_11540</name>
</gene>
<proteinExistence type="predicted"/>
<protein>
    <submittedName>
        <fullName evidence="1">Uncharacterized protein</fullName>
    </submittedName>
</protein>
<sequence>MNVTRHFSDTRTDLGRVRFLIHTLSGRATLTAEGQAWHHSSVHDSLDAAAGFLALLPQVPQALYTQALDDLDRQVQFEVQYGQQAA</sequence>
<comment type="caution">
    <text evidence="1">The sequence shown here is derived from an EMBL/GenBank/DDBJ whole genome shotgun (WGS) entry which is preliminary data.</text>
</comment>
<organism evidence="1 2">
    <name type="scientific">Deinococcus taklimakanensis</name>
    <dbReference type="NCBI Taxonomy" id="536443"/>
    <lineage>
        <taxon>Bacteria</taxon>
        <taxon>Thermotogati</taxon>
        <taxon>Deinococcota</taxon>
        <taxon>Deinococci</taxon>
        <taxon>Deinococcales</taxon>
        <taxon>Deinococcaceae</taxon>
        <taxon>Deinococcus</taxon>
    </lineage>
</organism>
<reference evidence="2" key="1">
    <citation type="journal article" date="2019" name="Int. J. Syst. Evol. Microbiol.">
        <title>The Global Catalogue of Microorganisms (GCM) 10K type strain sequencing project: providing services to taxonomists for standard genome sequencing and annotation.</title>
        <authorList>
            <consortium name="The Broad Institute Genomics Platform"/>
            <consortium name="The Broad Institute Genome Sequencing Center for Infectious Disease"/>
            <person name="Wu L."/>
            <person name="Ma J."/>
        </authorList>
    </citation>
    <scope>NUCLEOTIDE SEQUENCE [LARGE SCALE GENOMIC DNA]</scope>
    <source>
        <strain evidence="2">KCTC 33842</strain>
    </source>
</reference>
<name>A0ABW5P6M2_9DEIO</name>
<dbReference type="EMBL" id="JBHUMK010000049">
    <property type="protein sequence ID" value="MFD2610063.1"/>
    <property type="molecule type" value="Genomic_DNA"/>
</dbReference>
<evidence type="ECO:0000313" key="1">
    <source>
        <dbReference type="EMBL" id="MFD2610063.1"/>
    </source>
</evidence>
<keyword evidence="2" id="KW-1185">Reference proteome</keyword>